<sequence>MSVKYRKVVNNRKNSKTEGKVYGRAVVDGVIDTKEIAGKISKRCTLTEPDIIAVINALETEINYGLADGKRVVLDGFGSFKVGLTTTPADSAKKFTSANIKGMHVIFLPATEMEQGKRVKNMLRNVKAEEMTEYTGLDNSKTTDPGKTDPGSTDPGKTDPGNTDPGNTDSGKTDSGDVGL</sequence>
<evidence type="ECO:0000256" key="2">
    <source>
        <dbReference type="SAM" id="MobiDB-lite"/>
    </source>
</evidence>
<gene>
    <name evidence="4" type="ORF">F7D73_07160</name>
</gene>
<dbReference type="GO" id="GO:0003677">
    <property type="term" value="F:DNA binding"/>
    <property type="evidence" value="ECO:0007669"/>
    <property type="project" value="UniProtKB-KW"/>
</dbReference>
<comment type="caution">
    <text evidence="4">The sequence shown here is derived from an EMBL/GenBank/DDBJ whole genome shotgun (WGS) entry which is preliminary data.</text>
</comment>
<dbReference type="EMBL" id="VZCB01000057">
    <property type="protein sequence ID" value="MQN80734.1"/>
    <property type="molecule type" value="Genomic_DNA"/>
</dbReference>
<feature type="compositionally biased region" description="Polar residues" evidence="2">
    <location>
        <begin position="160"/>
        <end position="170"/>
    </location>
</feature>
<evidence type="ECO:0000259" key="3">
    <source>
        <dbReference type="Pfam" id="PF18291"/>
    </source>
</evidence>
<organism evidence="4 5">
    <name type="scientific">Segatella copri</name>
    <dbReference type="NCBI Taxonomy" id="165179"/>
    <lineage>
        <taxon>Bacteria</taxon>
        <taxon>Pseudomonadati</taxon>
        <taxon>Bacteroidota</taxon>
        <taxon>Bacteroidia</taxon>
        <taxon>Bacteroidales</taxon>
        <taxon>Prevotellaceae</taxon>
        <taxon>Segatella</taxon>
    </lineage>
</organism>
<keyword evidence="1 4" id="KW-0238">DNA-binding</keyword>
<dbReference type="OrthoDB" id="1070708at2"/>
<accession>A0A6G1TZJ2</accession>
<feature type="region of interest" description="Disordered" evidence="2">
    <location>
        <begin position="130"/>
        <end position="180"/>
    </location>
</feature>
<dbReference type="SUPFAM" id="SSF47729">
    <property type="entry name" value="IHF-like DNA-binding proteins"/>
    <property type="match status" value="1"/>
</dbReference>
<dbReference type="Pfam" id="PF18291">
    <property type="entry name" value="HU-HIG"/>
    <property type="match status" value="1"/>
</dbReference>
<feature type="domain" description="HU" evidence="3">
    <location>
        <begin position="1"/>
        <end position="115"/>
    </location>
</feature>
<dbReference type="InterPro" id="IPR005902">
    <property type="entry name" value="HU_DNA-bd_put"/>
</dbReference>
<feature type="compositionally biased region" description="Basic and acidic residues" evidence="2">
    <location>
        <begin position="171"/>
        <end position="180"/>
    </location>
</feature>
<dbReference type="NCBIfam" id="TIGR01201">
    <property type="entry name" value="HU_rel"/>
    <property type="match status" value="1"/>
</dbReference>
<protein>
    <submittedName>
        <fullName evidence="4">DNA-binding protein</fullName>
    </submittedName>
</protein>
<evidence type="ECO:0000256" key="1">
    <source>
        <dbReference type="ARBA" id="ARBA00023125"/>
    </source>
</evidence>
<dbReference type="RefSeq" id="WP_153123454.1">
    <property type="nucleotide sequence ID" value="NZ_VZCB01000057.1"/>
</dbReference>
<dbReference type="Proteomes" id="UP000480425">
    <property type="component" value="Unassembled WGS sequence"/>
</dbReference>
<proteinExistence type="predicted"/>
<evidence type="ECO:0000313" key="5">
    <source>
        <dbReference type="Proteomes" id="UP000480425"/>
    </source>
</evidence>
<reference evidence="4 5" key="1">
    <citation type="submission" date="2019-09" db="EMBL/GenBank/DDBJ databases">
        <title>Distinct polysaccharide growth profiles of human intestinal Prevotella copri isolates.</title>
        <authorList>
            <person name="Fehlner-Peach H."/>
            <person name="Magnabosco C."/>
            <person name="Raghavan V."/>
            <person name="Scher J.U."/>
            <person name="Tett A."/>
            <person name="Cox L.M."/>
            <person name="Gottsegen C."/>
            <person name="Watters A."/>
            <person name="Wiltshire- Gordon J.D."/>
            <person name="Segata N."/>
            <person name="Bonneau R."/>
            <person name="Littman D.R."/>
        </authorList>
    </citation>
    <scope>NUCLEOTIDE SEQUENCE [LARGE SCALE GENOMIC DNA]</scope>
    <source>
        <strain evidence="5">iA622</strain>
    </source>
</reference>
<name>A0A6G1TZJ2_9BACT</name>
<dbReference type="Gene3D" id="4.10.520.10">
    <property type="entry name" value="IHF-like DNA-binding proteins"/>
    <property type="match status" value="1"/>
</dbReference>
<dbReference type="InterPro" id="IPR041607">
    <property type="entry name" value="HU-HIG"/>
</dbReference>
<evidence type="ECO:0000313" key="4">
    <source>
        <dbReference type="EMBL" id="MQN80734.1"/>
    </source>
</evidence>
<dbReference type="AlphaFoldDB" id="A0A6G1TZJ2"/>
<dbReference type="InterPro" id="IPR010992">
    <property type="entry name" value="IHF-like_DNA-bd_dom_sf"/>
</dbReference>